<dbReference type="InParanoid" id="A0A200Q4B2"/>
<protein>
    <submittedName>
        <fullName evidence="2">VQ</fullName>
    </submittedName>
</protein>
<dbReference type="Pfam" id="PF05678">
    <property type="entry name" value="VQ"/>
    <property type="match status" value="1"/>
</dbReference>
<feature type="domain" description="VQ" evidence="1">
    <location>
        <begin position="29"/>
        <end position="54"/>
    </location>
</feature>
<dbReference type="PANTHER" id="PTHR33624">
    <property type="entry name" value="SIGMA FACTOR BINDING PROTEIN 1, CHLOROPLASTIC"/>
    <property type="match status" value="1"/>
</dbReference>
<comment type="caution">
    <text evidence="2">The sequence shown here is derived from an EMBL/GenBank/DDBJ whole genome shotgun (WGS) entry which is preliminary data.</text>
</comment>
<dbReference type="EMBL" id="MVGT01003118">
    <property type="protein sequence ID" value="OVA05308.1"/>
    <property type="molecule type" value="Genomic_DNA"/>
</dbReference>
<sequence length="126" mass="14323">MDKLKIQHQSRKCKRTSKVNRKPMKITYISDPMMFKASSAEFKALVQQLTGQDSYASNSEVTTEMTTSHEIVDDEFSNAISSNEFNYSRGLSSIQFNYSGGLMLEQTVVGFDPYASLYDDIFFQEA</sequence>
<organism evidence="2 3">
    <name type="scientific">Macleaya cordata</name>
    <name type="common">Five-seeded plume-poppy</name>
    <name type="synonym">Bocconia cordata</name>
    <dbReference type="NCBI Taxonomy" id="56857"/>
    <lineage>
        <taxon>Eukaryota</taxon>
        <taxon>Viridiplantae</taxon>
        <taxon>Streptophyta</taxon>
        <taxon>Embryophyta</taxon>
        <taxon>Tracheophyta</taxon>
        <taxon>Spermatophyta</taxon>
        <taxon>Magnoliopsida</taxon>
        <taxon>Ranunculales</taxon>
        <taxon>Papaveraceae</taxon>
        <taxon>Papaveroideae</taxon>
        <taxon>Macleaya</taxon>
    </lineage>
</organism>
<dbReference type="Proteomes" id="UP000195402">
    <property type="component" value="Unassembled WGS sequence"/>
</dbReference>
<dbReference type="InterPro" id="IPR008889">
    <property type="entry name" value="VQ"/>
</dbReference>
<proteinExistence type="predicted"/>
<name>A0A200Q4B2_MACCD</name>
<reference evidence="2 3" key="1">
    <citation type="journal article" date="2017" name="Mol. Plant">
        <title>The Genome of Medicinal Plant Macleaya cordata Provides New Insights into Benzylisoquinoline Alkaloids Metabolism.</title>
        <authorList>
            <person name="Liu X."/>
            <person name="Liu Y."/>
            <person name="Huang P."/>
            <person name="Ma Y."/>
            <person name="Qing Z."/>
            <person name="Tang Q."/>
            <person name="Cao H."/>
            <person name="Cheng P."/>
            <person name="Zheng Y."/>
            <person name="Yuan Z."/>
            <person name="Zhou Y."/>
            <person name="Liu J."/>
            <person name="Tang Z."/>
            <person name="Zhuo Y."/>
            <person name="Zhang Y."/>
            <person name="Yu L."/>
            <person name="Huang J."/>
            <person name="Yang P."/>
            <person name="Peng Q."/>
            <person name="Zhang J."/>
            <person name="Jiang W."/>
            <person name="Zhang Z."/>
            <person name="Lin K."/>
            <person name="Ro D.K."/>
            <person name="Chen X."/>
            <person name="Xiong X."/>
            <person name="Shang Y."/>
            <person name="Huang S."/>
            <person name="Zeng J."/>
        </authorList>
    </citation>
    <scope>NUCLEOTIDE SEQUENCE [LARGE SCALE GENOMIC DNA]</scope>
    <source>
        <strain evidence="3">cv. BLH2017</strain>
        <tissue evidence="2">Root</tissue>
    </source>
</reference>
<dbReference type="OrthoDB" id="1929840at2759"/>
<gene>
    <name evidence="2" type="ORF">BVC80_441g54</name>
</gene>
<dbReference type="AlphaFoldDB" id="A0A200Q4B2"/>
<keyword evidence="3" id="KW-1185">Reference proteome</keyword>
<dbReference type="PANTHER" id="PTHR33624:SF17">
    <property type="entry name" value="OS07G0687400 PROTEIN"/>
    <property type="match status" value="1"/>
</dbReference>
<evidence type="ECO:0000313" key="2">
    <source>
        <dbReference type="EMBL" id="OVA05308.1"/>
    </source>
</evidence>
<evidence type="ECO:0000259" key="1">
    <source>
        <dbReference type="Pfam" id="PF05678"/>
    </source>
</evidence>
<dbReference type="InterPro" id="IPR039335">
    <property type="entry name" value="SIB1/2"/>
</dbReference>
<evidence type="ECO:0000313" key="3">
    <source>
        <dbReference type="Proteomes" id="UP000195402"/>
    </source>
</evidence>
<accession>A0A200Q4B2</accession>